<keyword evidence="6" id="KW-1185">Reference proteome</keyword>
<gene>
    <name evidence="5" type="ORF">GCM10023318_22550</name>
</gene>
<dbReference type="PANTHER" id="PTHR11361:SF34">
    <property type="entry name" value="DNA MISMATCH REPAIR PROTEIN MSH1, MITOCHONDRIAL"/>
    <property type="match status" value="1"/>
</dbReference>
<proteinExistence type="predicted"/>
<dbReference type="InterPro" id="IPR027417">
    <property type="entry name" value="P-loop_NTPase"/>
</dbReference>
<comment type="caution">
    <text evidence="5">The sequence shown here is derived from an EMBL/GenBank/DDBJ whole genome shotgun (WGS) entry which is preliminary data.</text>
</comment>
<dbReference type="InterPro" id="IPR000432">
    <property type="entry name" value="DNA_mismatch_repair_MutS_C"/>
</dbReference>
<accession>A0ABP9K5D4</accession>
<keyword evidence="3" id="KW-0238">DNA-binding</keyword>
<sequence length="505" mass="56280">MKRFVSILWDSGNPSDTASAPSDSIIDLNLEQVFVLAGATKHKAAHHRPLRDVSLVRYRQQVFNDLQDEAVSRAFETFVAGMSSVRQHLERARKLTNPRQSDRWQLDAETLYCRTVLDLHAALRELPLSGEGLRQWRDWLAEYVDGPNFGGLLADEAHVRAALDEVRYTVHVNGRHLVIDRYAGQSDYSDVIAAAFARFGVDDDADRQRFFDPWPDMNVVEEQVIALVADQQPGPFQQLEGHARHYREFIDPVLGRFDAELHFYLDYLWMVREFDKHGLAFCLPEVTEGFAGMYAEGAYDAALVPKLIKSKVSVVRNDFRLEGAERAIVVTGPNQGGKSTFARMFGGLAYLAALGCPVPATRARLPLPDNIFTHFVREDDISDAEGGLARELARLHDILADITASSLVVLNESLSTTTVSDATRLGGEVLRRIVERGAVAVYVTFLEELAELGPEVVSMVAGVDSADDAIRTFRVERRLPDGLAHAAVVAERHGLTYDAIRARVR</sequence>
<reference evidence="6" key="1">
    <citation type="journal article" date="2019" name="Int. J. Syst. Evol. Microbiol.">
        <title>The Global Catalogue of Microorganisms (GCM) 10K type strain sequencing project: providing services to taxonomists for standard genome sequencing and annotation.</title>
        <authorList>
            <consortium name="The Broad Institute Genomics Platform"/>
            <consortium name="The Broad Institute Genome Sequencing Center for Infectious Disease"/>
            <person name="Wu L."/>
            <person name="Ma J."/>
        </authorList>
    </citation>
    <scope>NUCLEOTIDE SEQUENCE [LARGE SCALE GENOMIC DNA]</scope>
    <source>
        <strain evidence="6">JCM 18298</strain>
    </source>
</reference>
<dbReference type="Pfam" id="PF00488">
    <property type="entry name" value="MutS_V"/>
    <property type="match status" value="1"/>
</dbReference>
<evidence type="ECO:0000256" key="1">
    <source>
        <dbReference type="ARBA" id="ARBA00022741"/>
    </source>
</evidence>
<dbReference type="Gene3D" id="3.40.50.300">
    <property type="entry name" value="P-loop containing nucleotide triphosphate hydrolases"/>
    <property type="match status" value="1"/>
</dbReference>
<evidence type="ECO:0000313" key="6">
    <source>
        <dbReference type="Proteomes" id="UP001500603"/>
    </source>
</evidence>
<evidence type="ECO:0000256" key="3">
    <source>
        <dbReference type="ARBA" id="ARBA00023125"/>
    </source>
</evidence>
<evidence type="ECO:0000259" key="4">
    <source>
        <dbReference type="SMART" id="SM00534"/>
    </source>
</evidence>
<protein>
    <submittedName>
        <fullName evidence="5">DNA mismatch repair protein MutS</fullName>
    </submittedName>
</protein>
<name>A0ABP9K5D4_9NOCA</name>
<evidence type="ECO:0000313" key="5">
    <source>
        <dbReference type="EMBL" id="GAA5051312.1"/>
    </source>
</evidence>
<dbReference type="InterPro" id="IPR045076">
    <property type="entry name" value="MutS"/>
</dbReference>
<evidence type="ECO:0000256" key="2">
    <source>
        <dbReference type="ARBA" id="ARBA00022840"/>
    </source>
</evidence>
<dbReference type="SUPFAM" id="SSF52540">
    <property type="entry name" value="P-loop containing nucleoside triphosphate hydrolases"/>
    <property type="match status" value="1"/>
</dbReference>
<dbReference type="EMBL" id="BAABJM010000002">
    <property type="protein sequence ID" value="GAA5051312.1"/>
    <property type="molecule type" value="Genomic_DNA"/>
</dbReference>
<dbReference type="RefSeq" id="WP_345495203.1">
    <property type="nucleotide sequence ID" value="NZ_BAABJM010000002.1"/>
</dbReference>
<keyword evidence="1" id="KW-0547">Nucleotide-binding</keyword>
<dbReference type="Proteomes" id="UP001500603">
    <property type="component" value="Unassembled WGS sequence"/>
</dbReference>
<dbReference type="SMART" id="SM00534">
    <property type="entry name" value="MUTSac"/>
    <property type="match status" value="1"/>
</dbReference>
<organism evidence="5 6">
    <name type="scientific">Nocardia callitridis</name>
    <dbReference type="NCBI Taxonomy" id="648753"/>
    <lineage>
        <taxon>Bacteria</taxon>
        <taxon>Bacillati</taxon>
        <taxon>Actinomycetota</taxon>
        <taxon>Actinomycetes</taxon>
        <taxon>Mycobacteriales</taxon>
        <taxon>Nocardiaceae</taxon>
        <taxon>Nocardia</taxon>
    </lineage>
</organism>
<keyword evidence="2" id="KW-0067">ATP-binding</keyword>
<dbReference type="PANTHER" id="PTHR11361">
    <property type="entry name" value="DNA MISMATCH REPAIR PROTEIN MUTS FAMILY MEMBER"/>
    <property type="match status" value="1"/>
</dbReference>
<feature type="domain" description="DNA mismatch repair proteins mutS family" evidence="4">
    <location>
        <begin position="325"/>
        <end position="503"/>
    </location>
</feature>